<proteinExistence type="predicted"/>
<reference evidence="2" key="1">
    <citation type="submission" date="2023-06" db="EMBL/GenBank/DDBJ databases">
        <title>Male Hemibagrus guttatus genome.</title>
        <authorList>
            <person name="Bian C."/>
        </authorList>
    </citation>
    <scope>NUCLEOTIDE SEQUENCE</scope>
    <source>
        <strain evidence="2">Male_cb2023</strain>
        <tissue evidence="2">Muscle</tissue>
    </source>
</reference>
<dbReference type="Proteomes" id="UP001274896">
    <property type="component" value="Unassembled WGS sequence"/>
</dbReference>
<evidence type="ECO:0000313" key="2">
    <source>
        <dbReference type="EMBL" id="KAK3548045.1"/>
    </source>
</evidence>
<evidence type="ECO:0000256" key="1">
    <source>
        <dbReference type="SAM" id="MobiDB-lite"/>
    </source>
</evidence>
<dbReference type="EMBL" id="JAUCMX010000004">
    <property type="protein sequence ID" value="KAK3548045.1"/>
    <property type="molecule type" value="Genomic_DNA"/>
</dbReference>
<accession>A0AAE0VBA8</accession>
<comment type="caution">
    <text evidence="2">The sequence shown here is derived from an EMBL/GenBank/DDBJ whole genome shotgun (WGS) entry which is preliminary data.</text>
</comment>
<feature type="compositionally biased region" description="Basic and acidic residues" evidence="1">
    <location>
        <begin position="195"/>
        <end position="231"/>
    </location>
</feature>
<sequence>MKVSRSKTEYMCVNEREGSGTVRLQGEEVKKVQEFKYLGSTVQSNGECGKENMVQKDENLITMNIKVPQDHSEGACAMISPNPEDDILLSALGSEELNVDTIEKVYRIQFATCAPPFQGVLPNVIGKHQTTFLRENMFPYHIETQAFTAGEDAIELHSVDLELEAGEAPGEDLSPSVATRLRDLDPKPLCSPSRDGVRRGTRSPEQEHRSCGPPCWHERHQAEADGDAEKGLHEPVGEGTHHIAHDEDHRVRTTSHIPATSLPGPEAAKQPQTITLPPPYFTVGMMFFF</sequence>
<name>A0AAE0VBA8_9TELE</name>
<organism evidence="2 3">
    <name type="scientific">Hemibagrus guttatus</name>
    <dbReference type="NCBI Taxonomy" id="175788"/>
    <lineage>
        <taxon>Eukaryota</taxon>
        <taxon>Metazoa</taxon>
        <taxon>Chordata</taxon>
        <taxon>Craniata</taxon>
        <taxon>Vertebrata</taxon>
        <taxon>Euteleostomi</taxon>
        <taxon>Actinopterygii</taxon>
        <taxon>Neopterygii</taxon>
        <taxon>Teleostei</taxon>
        <taxon>Ostariophysi</taxon>
        <taxon>Siluriformes</taxon>
        <taxon>Bagridae</taxon>
        <taxon>Hemibagrus</taxon>
    </lineage>
</organism>
<keyword evidence="3" id="KW-1185">Reference proteome</keyword>
<feature type="region of interest" description="Disordered" evidence="1">
    <location>
        <begin position="182"/>
        <end position="231"/>
    </location>
</feature>
<feature type="region of interest" description="Disordered" evidence="1">
    <location>
        <begin position="254"/>
        <end position="273"/>
    </location>
</feature>
<evidence type="ECO:0000313" key="3">
    <source>
        <dbReference type="Proteomes" id="UP001274896"/>
    </source>
</evidence>
<gene>
    <name evidence="2" type="ORF">QTP70_003723</name>
</gene>
<dbReference type="AlphaFoldDB" id="A0AAE0VBA8"/>
<protein>
    <submittedName>
        <fullName evidence="2">Uncharacterized protein</fullName>
    </submittedName>
</protein>